<dbReference type="InterPro" id="IPR027417">
    <property type="entry name" value="P-loop_NTPase"/>
</dbReference>
<feature type="coiled-coil region" evidence="5">
    <location>
        <begin position="385"/>
        <end position="412"/>
    </location>
</feature>
<dbReference type="Pfam" id="PF00004">
    <property type="entry name" value="AAA"/>
    <property type="match status" value="1"/>
</dbReference>
<accession>A0A1Q9D8S2</accession>
<keyword evidence="2 4" id="KW-0547">Nucleotide-binding</keyword>
<keyword evidence="9" id="KW-1185">Reference proteome</keyword>
<keyword evidence="3 4" id="KW-0067">ATP-binding</keyword>
<dbReference type="Pfam" id="PF25426">
    <property type="entry name" value="AAA_lid_BCS1"/>
    <property type="match status" value="1"/>
</dbReference>
<keyword evidence="5" id="KW-0175">Coiled coil</keyword>
<dbReference type="PROSITE" id="PS00674">
    <property type="entry name" value="AAA"/>
    <property type="match status" value="1"/>
</dbReference>
<comment type="similarity">
    <text evidence="1">Belongs to the AAA ATPase family. BCS1 subfamily.</text>
</comment>
<protein>
    <submittedName>
        <fullName evidence="8">Mitochondrial chaperone BCS1</fullName>
    </submittedName>
</protein>
<dbReference type="InterPro" id="IPR003593">
    <property type="entry name" value="AAA+_ATPase"/>
</dbReference>
<dbReference type="SUPFAM" id="SSF52540">
    <property type="entry name" value="P-loop containing nucleoside triphosphate hydrolases"/>
    <property type="match status" value="1"/>
</dbReference>
<dbReference type="Gene3D" id="3.40.50.300">
    <property type="entry name" value="P-loop containing nucleotide triphosphate hydrolases"/>
    <property type="match status" value="1"/>
</dbReference>
<dbReference type="InterPro" id="IPR050747">
    <property type="entry name" value="Mitochondrial_chaperone_BCS1"/>
</dbReference>
<reference evidence="8 9" key="1">
    <citation type="submission" date="2016-02" db="EMBL/GenBank/DDBJ databases">
        <title>Genome analysis of coral dinoflagellate symbionts highlights evolutionary adaptations to a symbiotic lifestyle.</title>
        <authorList>
            <person name="Aranda M."/>
            <person name="Li Y."/>
            <person name="Liew Y.J."/>
            <person name="Baumgarten S."/>
            <person name="Simakov O."/>
            <person name="Wilson M."/>
            <person name="Piel J."/>
            <person name="Ashoor H."/>
            <person name="Bougouffa S."/>
            <person name="Bajic V.B."/>
            <person name="Ryu T."/>
            <person name="Ravasi T."/>
            <person name="Bayer T."/>
            <person name="Micklem G."/>
            <person name="Kim H."/>
            <person name="Bhak J."/>
            <person name="Lajeunesse T.C."/>
            <person name="Voolstra C.R."/>
        </authorList>
    </citation>
    <scope>NUCLEOTIDE SEQUENCE [LARGE SCALE GENOMIC DNA]</scope>
    <source>
        <strain evidence="8 9">CCMP2467</strain>
    </source>
</reference>
<evidence type="ECO:0000256" key="6">
    <source>
        <dbReference type="SAM" id="MobiDB-lite"/>
    </source>
</evidence>
<evidence type="ECO:0000259" key="7">
    <source>
        <dbReference type="SMART" id="SM00382"/>
    </source>
</evidence>
<dbReference type="GO" id="GO:0005524">
    <property type="term" value="F:ATP binding"/>
    <property type="evidence" value="ECO:0007669"/>
    <property type="project" value="UniProtKB-KW"/>
</dbReference>
<name>A0A1Q9D8S2_SYMMI</name>
<evidence type="ECO:0000313" key="8">
    <source>
        <dbReference type="EMBL" id="OLP91528.1"/>
    </source>
</evidence>
<feature type="region of interest" description="Disordered" evidence="6">
    <location>
        <begin position="420"/>
        <end position="513"/>
    </location>
</feature>
<sequence length="513" mass="58622">MLRCVGFQADDDEIDDLLVMVKGKGKVGGASRKRRREVQMPSGNIGLGWHSFDFQWDEGKTCKVTVVLQRIGHPTGDGPSFFSSLVLFVEGTDQMPLLKLCQKAADNETKQKANRVSLWRFDTKYHFWSRISRRMARSLDSIVLEEGVKRPLLDDLEWFLKDETRTFYAKHGIPYHRCYLLHGEPGTGKTSFMNSVAGHIQRNLCFIQMDKHMTDDTFRNAMTQLPALSMVVLEDVDALFTNHREADHNNSSLSFSGFLNCLDGLGAPDDVVIFMTTNHPDKLDPAVMRPGRIDLKAEFKKPNKDVASKYFLTFYPGAEDAAASFGTSVGARIAERKVSMAQLQHFFLACHRQGFDAAKAAEYINDFLFDEGGEGKLKERVGNLRSKVRERLQKSEDEMLRLSSRMDRMLKQTEAAIRRIKTGQPAGSGQADAKDDLAKSRSRRRDGEKKAGRAEEKDSKELKELKDRKEPREKREKREHKEPREHRDREHHKERRERGKKRGEEEDADEADA</sequence>
<feature type="compositionally biased region" description="Basic and acidic residues" evidence="6">
    <location>
        <begin position="432"/>
        <end position="488"/>
    </location>
</feature>
<dbReference type="InterPro" id="IPR003960">
    <property type="entry name" value="ATPase_AAA_CS"/>
</dbReference>
<dbReference type="InterPro" id="IPR057495">
    <property type="entry name" value="AAA_lid_BCS1"/>
</dbReference>
<dbReference type="GO" id="GO:0016887">
    <property type="term" value="F:ATP hydrolysis activity"/>
    <property type="evidence" value="ECO:0007669"/>
    <property type="project" value="InterPro"/>
</dbReference>
<organism evidence="8 9">
    <name type="scientific">Symbiodinium microadriaticum</name>
    <name type="common">Dinoflagellate</name>
    <name type="synonym">Zooxanthella microadriatica</name>
    <dbReference type="NCBI Taxonomy" id="2951"/>
    <lineage>
        <taxon>Eukaryota</taxon>
        <taxon>Sar</taxon>
        <taxon>Alveolata</taxon>
        <taxon>Dinophyceae</taxon>
        <taxon>Suessiales</taxon>
        <taxon>Symbiodiniaceae</taxon>
        <taxon>Symbiodinium</taxon>
    </lineage>
</organism>
<dbReference type="InterPro" id="IPR003959">
    <property type="entry name" value="ATPase_AAA_core"/>
</dbReference>
<comment type="caution">
    <text evidence="8">The sequence shown here is derived from an EMBL/GenBank/DDBJ whole genome shotgun (WGS) entry which is preliminary data.</text>
</comment>
<dbReference type="PANTHER" id="PTHR23070">
    <property type="entry name" value="BCS1 AAA-TYPE ATPASE"/>
    <property type="match status" value="1"/>
</dbReference>
<dbReference type="AlphaFoldDB" id="A0A1Q9D8S2"/>
<evidence type="ECO:0000256" key="5">
    <source>
        <dbReference type="SAM" id="Coils"/>
    </source>
</evidence>
<evidence type="ECO:0000256" key="1">
    <source>
        <dbReference type="ARBA" id="ARBA00007448"/>
    </source>
</evidence>
<feature type="domain" description="AAA+ ATPase" evidence="7">
    <location>
        <begin position="175"/>
        <end position="303"/>
    </location>
</feature>
<proteinExistence type="inferred from homology"/>
<evidence type="ECO:0000256" key="3">
    <source>
        <dbReference type="ARBA" id="ARBA00022840"/>
    </source>
</evidence>
<evidence type="ECO:0000256" key="2">
    <source>
        <dbReference type="ARBA" id="ARBA00022741"/>
    </source>
</evidence>
<dbReference type="EMBL" id="LSRX01000661">
    <property type="protein sequence ID" value="OLP91528.1"/>
    <property type="molecule type" value="Genomic_DNA"/>
</dbReference>
<dbReference type="Proteomes" id="UP000186817">
    <property type="component" value="Unassembled WGS sequence"/>
</dbReference>
<dbReference type="OrthoDB" id="10251412at2759"/>
<evidence type="ECO:0000313" key="9">
    <source>
        <dbReference type="Proteomes" id="UP000186817"/>
    </source>
</evidence>
<feature type="compositionally biased region" description="Basic residues" evidence="6">
    <location>
        <begin position="489"/>
        <end position="501"/>
    </location>
</feature>
<dbReference type="SMART" id="SM00382">
    <property type="entry name" value="AAA"/>
    <property type="match status" value="1"/>
</dbReference>
<gene>
    <name evidence="8" type="primary">BCS1</name>
    <name evidence="8" type="ORF">AK812_SmicGene26750</name>
</gene>
<evidence type="ECO:0000256" key="4">
    <source>
        <dbReference type="RuleBase" id="RU003651"/>
    </source>
</evidence>